<name>A0A5E4SK75_9BURK</name>
<dbReference type="AlphaFoldDB" id="A0A5E4SK75"/>
<keyword evidence="1" id="KW-0812">Transmembrane</keyword>
<protein>
    <submittedName>
        <fullName evidence="2">Uncharacterized protein</fullName>
    </submittedName>
</protein>
<evidence type="ECO:0000256" key="1">
    <source>
        <dbReference type="SAM" id="Phobius"/>
    </source>
</evidence>
<dbReference type="EMBL" id="CABPSH010000002">
    <property type="protein sequence ID" value="VVD76067.1"/>
    <property type="molecule type" value="Genomic_DNA"/>
</dbReference>
<feature type="transmembrane region" description="Helical" evidence="1">
    <location>
        <begin position="12"/>
        <end position="29"/>
    </location>
</feature>
<proteinExistence type="predicted"/>
<accession>A0A5E4SK75</accession>
<gene>
    <name evidence="2" type="ORF">PEP31012_00847</name>
</gene>
<organism evidence="2 3">
    <name type="scientific">Pandoraea eparura</name>
    <dbReference type="NCBI Taxonomy" id="2508291"/>
    <lineage>
        <taxon>Bacteria</taxon>
        <taxon>Pseudomonadati</taxon>
        <taxon>Pseudomonadota</taxon>
        <taxon>Betaproteobacteria</taxon>
        <taxon>Burkholderiales</taxon>
        <taxon>Burkholderiaceae</taxon>
        <taxon>Pandoraea</taxon>
    </lineage>
</organism>
<keyword evidence="1" id="KW-1133">Transmembrane helix</keyword>
<reference evidence="2 3" key="1">
    <citation type="submission" date="2019-08" db="EMBL/GenBank/DDBJ databases">
        <authorList>
            <person name="Peeters C."/>
        </authorList>
    </citation>
    <scope>NUCLEOTIDE SEQUENCE [LARGE SCALE GENOMIC DNA]</scope>
    <source>
        <strain evidence="2 3">LMG 31012</strain>
    </source>
</reference>
<keyword evidence="1" id="KW-0472">Membrane</keyword>
<sequence length="40" mass="4466">MTLMGYGVADWASMATLVYVVLLALHYVYKNFIGPSRKGE</sequence>
<evidence type="ECO:0000313" key="3">
    <source>
        <dbReference type="Proteomes" id="UP000400981"/>
    </source>
</evidence>
<evidence type="ECO:0000313" key="2">
    <source>
        <dbReference type="EMBL" id="VVD76067.1"/>
    </source>
</evidence>
<dbReference type="Proteomes" id="UP000400981">
    <property type="component" value="Unassembled WGS sequence"/>
</dbReference>
<keyword evidence="3" id="KW-1185">Reference proteome</keyword>